<proteinExistence type="predicted"/>
<reference evidence="1" key="1">
    <citation type="submission" date="2019-04" db="EMBL/GenBank/DDBJ databases">
        <title>Genome sequencing of Clostridium botulinum Groups I-IV and Clostridium butyricum.</title>
        <authorList>
            <person name="Brunt J."/>
            <person name="Van Vliet A.H.M."/>
            <person name="Stringer S.C."/>
            <person name="Carter A.T."/>
            <person name="Peck M.W."/>
        </authorList>
    </citation>
    <scope>NUCLEOTIDE SEQUENCE</scope>
    <source>
        <strain evidence="2">7221C</strain>
        <strain evidence="1">Colworth BL165</strain>
    </source>
</reference>
<accession>A0A6G4D9C1</accession>
<dbReference type="AlphaFoldDB" id="A0A6G4D9C1"/>
<dbReference type="EMBL" id="SXDK01000004">
    <property type="protein sequence ID" value="NFU59437.1"/>
    <property type="molecule type" value="Genomic_DNA"/>
</dbReference>
<gene>
    <name evidence="1" type="ORF">FCV13_05840</name>
    <name evidence="2" type="ORF">FDF67_04320</name>
</gene>
<dbReference type="RefSeq" id="WP_003381372.1">
    <property type="nucleotide sequence ID" value="NZ_CP063817.1"/>
</dbReference>
<dbReference type="EMBL" id="SWNS01000004">
    <property type="protein sequence ID" value="NFD87544.1"/>
    <property type="molecule type" value="Genomic_DNA"/>
</dbReference>
<organism evidence="1">
    <name type="scientific">Clostridium botulinum</name>
    <dbReference type="NCBI Taxonomy" id="1491"/>
    <lineage>
        <taxon>Bacteria</taxon>
        <taxon>Bacillati</taxon>
        <taxon>Bacillota</taxon>
        <taxon>Clostridia</taxon>
        <taxon>Eubacteriales</taxon>
        <taxon>Clostridiaceae</taxon>
        <taxon>Clostridium</taxon>
    </lineage>
</organism>
<protein>
    <submittedName>
        <fullName evidence="1">Uncharacterized protein</fullName>
    </submittedName>
</protein>
<name>A0A6G4D9C1_CLOBO</name>
<comment type="caution">
    <text evidence="1">The sequence shown here is derived from an EMBL/GenBank/DDBJ whole genome shotgun (WGS) entry which is preliminary data.</text>
</comment>
<evidence type="ECO:0000313" key="1">
    <source>
        <dbReference type="EMBL" id="NFD87544.1"/>
    </source>
</evidence>
<dbReference type="Proteomes" id="UP000785180">
    <property type="component" value="Unassembled WGS sequence"/>
</dbReference>
<evidence type="ECO:0000313" key="2">
    <source>
        <dbReference type="EMBL" id="NFU59437.1"/>
    </source>
</evidence>
<sequence length="126" mass="14768">MIIYKCTKDNQTKIIKSNKNKIKEGDVIPYEIISYIYEATKDWQETFSIINDFINHIECYHSSDLIKSFKDQLEEISQHNNICPNCGGNIITKEGKQSYLAEAWGKDIYETETIRKCSNCDWKEDN</sequence>